<protein>
    <submittedName>
        <fullName evidence="2">Uncharacterized protein</fullName>
    </submittedName>
</protein>
<evidence type="ECO:0000256" key="1">
    <source>
        <dbReference type="SAM" id="MobiDB-lite"/>
    </source>
</evidence>
<organism evidence="2 3">
    <name type="scientific">Eumeta variegata</name>
    <name type="common">Bagworm moth</name>
    <name type="synonym">Eumeta japonica</name>
    <dbReference type="NCBI Taxonomy" id="151549"/>
    <lineage>
        <taxon>Eukaryota</taxon>
        <taxon>Metazoa</taxon>
        <taxon>Ecdysozoa</taxon>
        <taxon>Arthropoda</taxon>
        <taxon>Hexapoda</taxon>
        <taxon>Insecta</taxon>
        <taxon>Pterygota</taxon>
        <taxon>Neoptera</taxon>
        <taxon>Endopterygota</taxon>
        <taxon>Lepidoptera</taxon>
        <taxon>Glossata</taxon>
        <taxon>Ditrysia</taxon>
        <taxon>Tineoidea</taxon>
        <taxon>Psychidae</taxon>
        <taxon>Oiketicinae</taxon>
        <taxon>Eumeta</taxon>
    </lineage>
</organism>
<proteinExistence type="predicted"/>
<keyword evidence="3" id="KW-1185">Reference proteome</keyword>
<comment type="caution">
    <text evidence="2">The sequence shown here is derived from an EMBL/GenBank/DDBJ whole genome shotgun (WGS) entry which is preliminary data.</text>
</comment>
<feature type="region of interest" description="Disordered" evidence="1">
    <location>
        <begin position="1"/>
        <end position="27"/>
    </location>
</feature>
<dbReference type="Proteomes" id="UP000299102">
    <property type="component" value="Unassembled WGS sequence"/>
</dbReference>
<sequence>MSGRADVSIVTGARAAGGGGQSLEPPGKSTVINCQSCPSALWPSPPNFFNSGSDTDSNPNPTLGFDPRFRPRIEIHPISVPDLALLTPLFIPIALTALVRSKD</sequence>
<feature type="region of interest" description="Disordered" evidence="1">
    <location>
        <begin position="45"/>
        <end position="65"/>
    </location>
</feature>
<reference evidence="2 3" key="1">
    <citation type="journal article" date="2019" name="Commun. Biol.">
        <title>The bagworm genome reveals a unique fibroin gene that provides high tensile strength.</title>
        <authorList>
            <person name="Kono N."/>
            <person name="Nakamura H."/>
            <person name="Ohtoshi R."/>
            <person name="Tomita M."/>
            <person name="Numata K."/>
            <person name="Arakawa K."/>
        </authorList>
    </citation>
    <scope>NUCLEOTIDE SEQUENCE [LARGE SCALE GENOMIC DNA]</scope>
</reference>
<accession>A0A4C1SZI6</accession>
<evidence type="ECO:0000313" key="2">
    <source>
        <dbReference type="EMBL" id="GBP06667.1"/>
    </source>
</evidence>
<dbReference type="EMBL" id="BGZK01000023">
    <property type="protein sequence ID" value="GBP06667.1"/>
    <property type="molecule type" value="Genomic_DNA"/>
</dbReference>
<name>A0A4C1SZI6_EUMVA</name>
<dbReference type="AlphaFoldDB" id="A0A4C1SZI6"/>
<feature type="compositionally biased region" description="Polar residues" evidence="1">
    <location>
        <begin position="47"/>
        <end position="61"/>
    </location>
</feature>
<gene>
    <name evidence="2" type="ORF">EVAR_92627_1</name>
</gene>
<evidence type="ECO:0000313" key="3">
    <source>
        <dbReference type="Proteomes" id="UP000299102"/>
    </source>
</evidence>